<dbReference type="InterPro" id="IPR008979">
    <property type="entry name" value="Galactose-bd-like_sf"/>
</dbReference>
<dbReference type="InterPro" id="IPR016024">
    <property type="entry name" value="ARM-type_fold"/>
</dbReference>
<feature type="compositionally biased region" description="Basic and acidic residues" evidence="1">
    <location>
        <begin position="2055"/>
        <end position="2066"/>
    </location>
</feature>
<feature type="compositionally biased region" description="Polar residues" evidence="1">
    <location>
        <begin position="2067"/>
        <end position="2077"/>
    </location>
</feature>
<dbReference type="SUPFAM" id="SSF48371">
    <property type="entry name" value="ARM repeat"/>
    <property type="match status" value="1"/>
</dbReference>
<protein>
    <submittedName>
        <fullName evidence="2">Uncharacterized protein</fullName>
    </submittedName>
</protein>
<dbReference type="PANTHER" id="PTHR35833">
    <property type="entry name" value="GALACTOSE-BINDING DOMAIN-LIKE, ARMADILLO-TYPE FOLD PROTEIN-RELATED"/>
    <property type="match status" value="1"/>
</dbReference>
<dbReference type="OrthoDB" id="1739806at2759"/>
<feature type="region of interest" description="Disordered" evidence="1">
    <location>
        <begin position="2038"/>
        <end position="2104"/>
    </location>
</feature>
<keyword evidence="3" id="KW-1185">Reference proteome</keyword>
<organism evidence="2 3">
    <name type="scientific">Coptis chinensis</name>
    <dbReference type="NCBI Taxonomy" id="261450"/>
    <lineage>
        <taxon>Eukaryota</taxon>
        <taxon>Viridiplantae</taxon>
        <taxon>Streptophyta</taxon>
        <taxon>Embryophyta</taxon>
        <taxon>Tracheophyta</taxon>
        <taxon>Spermatophyta</taxon>
        <taxon>Magnoliopsida</taxon>
        <taxon>Ranunculales</taxon>
        <taxon>Ranunculaceae</taxon>
        <taxon>Coptidoideae</taxon>
        <taxon>Coptis</taxon>
    </lineage>
</organism>
<name>A0A835IVA5_9MAGN</name>
<feature type="compositionally biased region" description="Low complexity" evidence="1">
    <location>
        <begin position="2162"/>
        <end position="2180"/>
    </location>
</feature>
<dbReference type="SUPFAM" id="SSF49785">
    <property type="entry name" value="Galactose-binding domain-like"/>
    <property type="match status" value="1"/>
</dbReference>
<evidence type="ECO:0000313" key="3">
    <source>
        <dbReference type="Proteomes" id="UP000631114"/>
    </source>
</evidence>
<feature type="compositionally biased region" description="Basic and acidic residues" evidence="1">
    <location>
        <begin position="2181"/>
        <end position="2201"/>
    </location>
</feature>
<accession>A0A835IVA5</accession>
<proteinExistence type="predicted"/>
<feature type="compositionally biased region" description="Basic and acidic residues" evidence="1">
    <location>
        <begin position="2124"/>
        <end position="2146"/>
    </location>
</feature>
<dbReference type="EMBL" id="JADFTS010000001">
    <property type="protein sequence ID" value="KAF9624480.1"/>
    <property type="molecule type" value="Genomic_DNA"/>
</dbReference>
<reference evidence="2 3" key="1">
    <citation type="submission" date="2020-10" db="EMBL/GenBank/DDBJ databases">
        <title>The Coptis chinensis genome and diversification of protoberbering-type alkaloids.</title>
        <authorList>
            <person name="Wang B."/>
            <person name="Shu S."/>
            <person name="Song C."/>
            <person name="Liu Y."/>
        </authorList>
    </citation>
    <scope>NUCLEOTIDE SEQUENCE [LARGE SCALE GENOMIC DNA]</scope>
    <source>
        <strain evidence="2">HL-2020</strain>
        <tissue evidence="2">Leaf</tissue>
    </source>
</reference>
<feature type="compositionally biased region" description="Low complexity" evidence="1">
    <location>
        <begin position="2084"/>
        <end position="2098"/>
    </location>
</feature>
<evidence type="ECO:0000313" key="2">
    <source>
        <dbReference type="EMBL" id="KAF9624480.1"/>
    </source>
</evidence>
<evidence type="ECO:0000256" key="1">
    <source>
        <dbReference type="SAM" id="MobiDB-lite"/>
    </source>
</evidence>
<feature type="region of interest" description="Disordered" evidence="1">
    <location>
        <begin position="2118"/>
        <end position="2201"/>
    </location>
</feature>
<sequence length="2201" mass="248124">MEMELELEPRVKALTYKIKGTSRESPTQKSSHVLDTDLRTHWSTATNTKEWILLELDEPCLLSHIRIYNKSVLEWEIAVGLRYKPEAFVKVRPRCEAPRRDMMYPMTYTPCRYVRISCLRGNPIAIFFIQLIGVSITGLEPEFQPVVNHLLPHIVAHKQDAQNMHLQLLQDITKRLLVFLPQLEADLTCFSEAAESHIHFLAMIAGPLYPILHIVSERQIARASGNVPDADASRSTQVATLTVSSNFEALPRRSRSPSPFVQPAASSIVFHPDAVFILLRRAYTDSHFGIICRTASRVLEKLIDPGLSLEAPISYGDLTSSDSAETTKVEASNPILLADYSSLFGDEYRVPDDQWDSNYLNVLDVGAVEEGILHVLYACASQPILCRKLADNSAEFWSLLPLVQALLPALRPPVFPSNLVDNGFSHWQQPFVQQAVSQAITNLICNFHSTTFMLNLRANIRFLFQIVAASSSSVYCPLLHACAGYLSSFSPSHAKAACVLIDLCSGPLAPWISTVIAKVDLTIELLEELLGTIQEVKHKILFLVEMLEPFLDPAITIVKNTIAFGDVSTIFLEKQEQTCALALNVIRTAVKKPAVLPSLESEWRRGSVAPSVLLSILGPNMPLPPEIDHCKCHANEEVAIILTTSVLRHGRSSLKPNCQEEPDGKTEFSEAAVKVDLFEDAGLLFAPPELKSTPLRSRSNFFEGHSPDENSTQSNPIGVTTEGKYLVERDTPDESKNDLVLDVGFAVEYFNLQADFLQLINHRDCELRASEFQRLALELHLQADITPEGHDASIDAFLLAAECYVNPFFMMAFRDNPKAINQRNVCGTRIRQNFNIVELKKACGKKGTDLEVISHLERKRDVTVLQILLEAAELDREYHRRISCGDHCPYDTEGDDEGLQISVADKQTADAVTLVRQNQALLCRFLVHRLRREQHSMHEILMQSLLFLLHSGTELFCSPDHVIDIILGSAEYLNELLSSFYYQLKEGNLQLDPEKVYGVQRRWVLLQRLVIASCGGDEGPEFTINFQNRFPYKSLISPTSWMQKIPSFSSHSCALVRFLGWMAVSRYAKQYLKERVFLCSNLEELTRLLSIFADELALADVIVKEKIMQLRETDGQKVSQVKKDFELNDQSDGETYYHVIYPDLHKFFPNMKKQFDGFGEIILEAVGLQLKSLPSHALPDVLCWFSDLCLWPFSKKGKNQLCTGSTSYHLKGYAAKNAKAIILYVLEAIMVEHMEAMVPEIPRVVQVLLSLCRTSYCDVAFLESVLRLLKPLISYALRKISNDEKLLTDESSCLNFESLCFDELISILRCRDETLIDTSENLYSGALTIFILGAVFTDLSFRRRREILQSLTFWADFTTFEPASSFYDYLSAFLEILESCDFVLMQTLRDFGVPVAVQKPHISSISRTQGLDDNSQFYSCFLDVLCHDSSAKLSDQLEVTNHRVSLPNKECHAISAEEFDEFSKCLEDLVFKLNPTIDLCWKLHHQLTKKLTIVSSRCYMRSRCLSSVLQNVSTNSDAFTENISVTNSNVHNSIHWRSGLQGLAGAVMTLQENRCWEVASVMLDYLLGLPQCFCMDDMLGPICSAIKYFCSHAPRLSWRLQTDKWLSIIFTRGVGGHQEDADSLVDLFCMMLGHPEPEQRSIALQHLGRVVGHDANDEASKIPNRFLYKFVLTDLVFSVPETVLSLLVSRTWDRVVLLSSSDPSMFLRIHAMALLVNYIPFAERENLQSLLGAADSVLHGLGKFAYSVCESPLTKLSLTLLAAACLYSPAEDVTLIPQNVWNNLETLGMSHSGQLGDVEKKACAALCKLRTEEDDAKVVLKEALASTSASERGDTDFESTRESILQVLANLSTVQTYFDMFSKRIDIDDTEVEEAEIEMDILQKEQAMPELSGDFNEETQQLPILSRINQTKDHNHLQQIKDNIHALEKSRLREDIVARRQKKLLLRRARQKYLEEAALREAELLQEVDREKTSEVEREIERQRMLELERARTRELRYNLDMEKERQTQKGAQGGCVTKEDSCNVNWRELQRELELAESGLRSSRREFSSSTTNRSRDRFRERENGRSGQEGSLRPSSSDRESGASQPTTSSSTAPAGLPVSMPTVVLGGSRPYLGQLPTILQSRDRSHERGSSYEDNYEGSKDSGDTGSAGDPDLASAFDGLGSYGSSQRQGSRGSKSRQIMERRERDGRREGKWERKHS</sequence>
<gene>
    <name evidence="2" type="ORF">IFM89_011523</name>
</gene>
<dbReference type="PANTHER" id="PTHR35833:SF1">
    <property type="entry name" value="GALACTOSE-BINDING DOMAIN-CONTAINING PROTEIN"/>
    <property type="match status" value="1"/>
</dbReference>
<comment type="caution">
    <text evidence="2">The sequence shown here is derived from an EMBL/GenBank/DDBJ whole genome shotgun (WGS) entry which is preliminary data.</text>
</comment>
<dbReference type="Proteomes" id="UP000631114">
    <property type="component" value="Unassembled WGS sequence"/>
</dbReference>